<reference evidence="6 7" key="1">
    <citation type="journal article" date="2019" name="Int. J. Syst. Evol. Microbiol.">
        <title>The Global Catalogue of Microorganisms (GCM) 10K type strain sequencing project: providing services to taxonomists for standard genome sequencing and annotation.</title>
        <authorList>
            <consortium name="The Broad Institute Genomics Platform"/>
            <consortium name="The Broad Institute Genome Sequencing Center for Infectious Disease"/>
            <person name="Wu L."/>
            <person name="Ma J."/>
        </authorList>
    </citation>
    <scope>NUCLEOTIDE SEQUENCE [LARGE SCALE GENOMIC DNA]</scope>
    <source>
        <strain evidence="6 7">JCM 13581</strain>
    </source>
</reference>
<dbReference type="InterPro" id="IPR028082">
    <property type="entry name" value="Peripla_BP_I"/>
</dbReference>
<dbReference type="SMART" id="SM00354">
    <property type="entry name" value="HTH_LACI"/>
    <property type="match status" value="1"/>
</dbReference>
<evidence type="ECO:0000256" key="4">
    <source>
        <dbReference type="SAM" id="MobiDB-lite"/>
    </source>
</evidence>
<dbReference type="Pfam" id="PF13377">
    <property type="entry name" value="Peripla_BP_3"/>
    <property type="match status" value="1"/>
</dbReference>
<keyword evidence="2 6" id="KW-0238">DNA-binding</keyword>
<feature type="domain" description="HTH lacI-type" evidence="5">
    <location>
        <begin position="85"/>
        <end position="139"/>
    </location>
</feature>
<dbReference type="PROSITE" id="PS00356">
    <property type="entry name" value="HTH_LACI_1"/>
    <property type="match status" value="1"/>
</dbReference>
<proteinExistence type="predicted"/>
<keyword evidence="3" id="KW-0804">Transcription</keyword>
<comment type="caution">
    <text evidence="6">The sequence shown here is derived from an EMBL/GenBank/DDBJ whole genome shotgun (WGS) entry which is preliminary data.</text>
</comment>
<dbReference type="Gene3D" id="3.40.50.2300">
    <property type="match status" value="2"/>
</dbReference>
<dbReference type="SUPFAM" id="SSF47413">
    <property type="entry name" value="lambda repressor-like DNA-binding domains"/>
    <property type="match status" value="1"/>
</dbReference>
<dbReference type="EMBL" id="BAAAMJ010000052">
    <property type="protein sequence ID" value="GAA1928797.1"/>
    <property type="molecule type" value="Genomic_DNA"/>
</dbReference>
<keyword evidence="1" id="KW-0805">Transcription regulation</keyword>
<evidence type="ECO:0000259" key="5">
    <source>
        <dbReference type="PROSITE" id="PS50932"/>
    </source>
</evidence>
<dbReference type="CDD" id="cd06267">
    <property type="entry name" value="PBP1_LacI_sugar_binding-like"/>
    <property type="match status" value="1"/>
</dbReference>
<evidence type="ECO:0000256" key="3">
    <source>
        <dbReference type="ARBA" id="ARBA00023163"/>
    </source>
</evidence>
<dbReference type="PROSITE" id="PS50932">
    <property type="entry name" value="HTH_LACI_2"/>
    <property type="match status" value="1"/>
</dbReference>
<evidence type="ECO:0000256" key="2">
    <source>
        <dbReference type="ARBA" id="ARBA00023125"/>
    </source>
</evidence>
<dbReference type="SUPFAM" id="SSF53822">
    <property type="entry name" value="Periplasmic binding protein-like I"/>
    <property type="match status" value="1"/>
</dbReference>
<gene>
    <name evidence="6" type="ORF">GCM10009716_40700</name>
</gene>
<dbReference type="InterPro" id="IPR010982">
    <property type="entry name" value="Lambda_DNA-bd_dom_sf"/>
</dbReference>
<dbReference type="InterPro" id="IPR000843">
    <property type="entry name" value="HTH_LacI"/>
</dbReference>
<evidence type="ECO:0000313" key="6">
    <source>
        <dbReference type="EMBL" id="GAA1928797.1"/>
    </source>
</evidence>
<keyword evidence="7" id="KW-1185">Reference proteome</keyword>
<evidence type="ECO:0000256" key="1">
    <source>
        <dbReference type="ARBA" id="ARBA00023015"/>
    </source>
</evidence>
<name>A0ABN2PQC0_9ACTN</name>
<accession>A0ABN2PQC0</accession>
<feature type="region of interest" description="Disordered" evidence="4">
    <location>
        <begin position="1"/>
        <end position="57"/>
    </location>
</feature>
<protein>
    <submittedName>
        <fullName evidence="6">LacI family DNA-binding transcriptional regulator</fullName>
    </submittedName>
</protein>
<organism evidence="6 7">
    <name type="scientific">Streptomyces sodiiphilus</name>
    <dbReference type="NCBI Taxonomy" id="226217"/>
    <lineage>
        <taxon>Bacteria</taxon>
        <taxon>Bacillati</taxon>
        <taxon>Actinomycetota</taxon>
        <taxon>Actinomycetes</taxon>
        <taxon>Kitasatosporales</taxon>
        <taxon>Streptomycetaceae</taxon>
        <taxon>Streptomyces</taxon>
    </lineage>
</organism>
<dbReference type="Pfam" id="PF00356">
    <property type="entry name" value="LacI"/>
    <property type="match status" value="1"/>
</dbReference>
<dbReference type="InterPro" id="IPR046335">
    <property type="entry name" value="LacI/GalR-like_sensor"/>
</dbReference>
<dbReference type="Gene3D" id="1.10.260.40">
    <property type="entry name" value="lambda repressor-like DNA-binding domains"/>
    <property type="match status" value="1"/>
</dbReference>
<evidence type="ECO:0000313" key="7">
    <source>
        <dbReference type="Proteomes" id="UP001501303"/>
    </source>
</evidence>
<dbReference type="Proteomes" id="UP001501303">
    <property type="component" value="Unassembled WGS sequence"/>
</dbReference>
<sequence>MSPAEPEAARRAVGRSAAARAAGPVTRHGTRLAGPAGRPADARDASAGGPGRTAEPLSRAYHRVAMTAAKHQVGRSAGRRPGGRAGIRDVAAAAGVSITTVSDALNGKGRLPDATRSHVRSVADRLGYRPSAAARTLRTGKSGLLGLTVTTYGEEPFTFTEFAYFAEMARAATSAALARGYALVILPAASRHRDFDVWSNVALDGTVVIDPADHDPVVAELVRQGIPVVSDGRPGPGLPVTAWVDNDHEAAVTGLLDHLAEAGARRIGLLTGTSTDTYTRLSTTAYLRWCERAGQEPVRESYPAHDPCAGAVAADRLLARPDRPDAVYGLFDPNGTDLLAAARRYGLRVPEDLLLVCCSESTVYAGTEPPVTTLSLKPGRIGTTVVHLLIDAIEGGPDPGGTHRLMPTELIVRASSRRRIRRTTVNAPRRPPADGL</sequence>
<dbReference type="PANTHER" id="PTHR30146">
    <property type="entry name" value="LACI-RELATED TRANSCRIPTIONAL REPRESSOR"/>
    <property type="match status" value="1"/>
</dbReference>
<dbReference type="CDD" id="cd01392">
    <property type="entry name" value="HTH_LacI"/>
    <property type="match status" value="1"/>
</dbReference>
<dbReference type="PANTHER" id="PTHR30146:SF153">
    <property type="entry name" value="LACTOSE OPERON REPRESSOR"/>
    <property type="match status" value="1"/>
</dbReference>
<dbReference type="GO" id="GO:0003677">
    <property type="term" value="F:DNA binding"/>
    <property type="evidence" value="ECO:0007669"/>
    <property type="project" value="UniProtKB-KW"/>
</dbReference>